<name>A0A8S5TBW1_9CAUD</name>
<proteinExistence type="predicted"/>
<accession>A0A8S5TBW1</accession>
<reference evidence="1" key="1">
    <citation type="journal article" date="2021" name="Proc. Natl. Acad. Sci. U.S.A.">
        <title>A Catalog of Tens of Thousands of Viruses from Human Metagenomes Reveals Hidden Associations with Chronic Diseases.</title>
        <authorList>
            <person name="Tisza M.J."/>
            <person name="Buck C.B."/>
        </authorList>
    </citation>
    <scope>NUCLEOTIDE SEQUENCE</scope>
    <source>
        <strain evidence="1">CtNZc11</strain>
    </source>
</reference>
<protein>
    <submittedName>
        <fullName evidence="1">Tail protein</fullName>
    </submittedName>
</protein>
<evidence type="ECO:0000313" key="1">
    <source>
        <dbReference type="EMBL" id="DAF60805.1"/>
    </source>
</evidence>
<organism evidence="1">
    <name type="scientific">Siphoviridae sp. ctNZc11</name>
    <dbReference type="NCBI Taxonomy" id="2827858"/>
    <lineage>
        <taxon>Viruses</taxon>
        <taxon>Duplodnaviria</taxon>
        <taxon>Heunggongvirae</taxon>
        <taxon>Uroviricota</taxon>
        <taxon>Caudoviricetes</taxon>
    </lineage>
</organism>
<sequence>MKSPYLCKDIQTLFENELKYNSTNFIFDSRIYVNNFYFEGTETNLNIQIIGKNKAGLINKLEHVFNYDCSLLKPGKLYVNDYYAYCYFISSSPENFDRFLTFESISYKILFCSNWIKEEKFDFIVDDDFETKTGFKYPFSYPFSYKAVKRDRYINNSHFSPCRASIVFYGPCTNPEIKISGLIYRVEAELLKNERIEIDPFEKTVIKYTEDGTKLDYMNYRYKKTSVFTPIPVGLCLYEANSKFSCRVTLYMERGTPEWK</sequence>
<dbReference type="EMBL" id="BK032797">
    <property type="protein sequence ID" value="DAF60805.1"/>
    <property type="molecule type" value="Genomic_DNA"/>
</dbReference>